<reference evidence="1 3" key="1">
    <citation type="submission" date="2016-10" db="EMBL/GenBank/DDBJ databases">
        <authorList>
            <person name="Varghese N."/>
            <person name="Submissions S."/>
        </authorList>
    </citation>
    <scope>NUCLEOTIDE SEQUENCE [LARGE SCALE GENOMIC DNA]</scope>
    <source>
        <strain evidence="1 3">DSM 19299</strain>
    </source>
</reference>
<sequence length="59" mass="6969">MSNEAPAKKITSSNRFIDSFFAHLKLKHYENQTLRLRKTLITLQSKFHVLKYPQSSVYI</sequence>
<accession>A0A2X2X135</accession>
<evidence type="ECO:0000313" key="2">
    <source>
        <dbReference type="EMBL" id="SQB46716.1"/>
    </source>
</evidence>
<reference evidence="2 4" key="2">
    <citation type="submission" date="2018-06" db="EMBL/GenBank/DDBJ databases">
        <authorList>
            <consortium name="Pathogen Informatics"/>
            <person name="Doyle S."/>
        </authorList>
    </citation>
    <scope>NUCLEOTIDE SEQUENCE [LARGE SCALE GENOMIC DNA]</scope>
    <source>
        <strain evidence="2 4">NCTC13492</strain>
    </source>
</reference>
<proteinExistence type="predicted"/>
<keyword evidence="3" id="KW-1185">Reference proteome</keyword>
<dbReference type="Proteomes" id="UP000199426">
    <property type="component" value="Unassembled WGS sequence"/>
</dbReference>
<evidence type="ECO:0000313" key="1">
    <source>
        <dbReference type="EMBL" id="SDI21364.1"/>
    </source>
</evidence>
<evidence type="ECO:0000313" key="4">
    <source>
        <dbReference type="Proteomes" id="UP000251670"/>
    </source>
</evidence>
<evidence type="ECO:0000313" key="3">
    <source>
        <dbReference type="Proteomes" id="UP000199426"/>
    </source>
</evidence>
<organism evidence="2 4">
    <name type="scientific">Chryseobacterium jejuense</name>
    <dbReference type="NCBI Taxonomy" id="445960"/>
    <lineage>
        <taxon>Bacteria</taxon>
        <taxon>Pseudomonadati</taxon>
        <taxon>Bacteroidota</taxon>
        <taxon>Flavobacteriia</taxon>
        <taxon>Flavobacteriales</taxon>
        <taxon>Weeksellaceae</taxon>
        <taxon>Chryseobacterium group</taxon>
        <taxon>Chryseobacterium</taxon>
    </lineage>
</organism>
<dbReference type="EMBL" id="UAWB01000013">
    <property type="protein sequence ID" value="SQB46716.1"/>
    <property type="molecule type" value="Genomic_DNA"/>
</dbReference>
<dbReference type="Proteomes" id="UP000251670">
    <property type="component" value="Unassembled WGS sequence"/>
</dbReference>
<dbReference type="AlphaFoldDB" id="A0A2X2X135"/>
<protein>
    <submittedName>
        <fullName evidence="2">Uncharacterized protein</fullName>
    </submittedName>
</protein>
<dbReference type="EMBL" id="FNEG01000001">
    <property type="protein sequence ID" value="SDI21364.1"/>
    <property type="molecule type" value="Genomic_DNA"/>
</dbReference>
<gene>
    <name evidence="2" type="ORF">NCTC13492_03792</name>
    <name evidence="1" type="ORF">SAMN05421542_0447</name>
</gene>
<name>A0A2X2X135_CHRJE</name>